<keyword evidence="1" id="KW-0539">Nucleus</keyword>
<feature type="region of interest" description="Disordered" evidence="2">
    <location>
        <begin position="158"/>
        <end position="177"/>
    </location>
</feature>
<dbReference type="RefSeq" id="XP_065665115.1">
    <property type="nucleotide sequence ID" value="XM_065809043.1"/>
</dbReference>
<dbReference type="Pfam" id="PF10545">
    <property type="entry name" value="MADF_DNA_bdg"/>
    <property type="match status" value="1"/>
</dbReference>
<dbReference type="PROSITE" id="PS51029">
    <property type="entry name" value="MADF"/>
    <property type="match status" value="1"/>
</dbReference>
<organism evidence="5 6">
    <name type="scientific">Hydra vulgaris</name>
    <name type="common">Hydra</name>
    <name type="synonym">Hydra attenuata</name>
    <dbReference type="NCBI Taxonomy" id="6087"/>
    <lineage>
        <taxon>Eukaryota</taxon>
        <taxon>Metazoa</taxon>
        <taxon>Cnidaria</taxon>
        <taxon>Hydrozoa</taxon>
        <taxon>Hydroidolina</taxon>
        <taxon>Anthoathecata</taxon>
        <taxon>Aplanulata</taxon>
        <taxon>Hydridae</taxon>
        <taxon>Hydra</taxon>
    </lineage>
</organism>
<dbReference type="PANTHER" id="PTHR12243:SF60">
    <property type="entry name" value="SI:CH211-15D5.12-RELATED"/>
    <property type="match status" value="1"/>
</dbReference>
<feature type="domain" description="MADF" evidence="3">
    <location>
        <begin position="44"/>
        <end position="140"/>
    </location>
</feature>
<evidence type="ECO:0000259" key="4">
    <source>
        <dbReference type="PROSITE" id="PS51031"/>
    </source>
</evidence>
<dbReference type="InterPro" id="IPR004210">
    <property type="entry name" value="BESS_motif"/>
</dbReference>
<evidence type="ECO:0000313" key="6">
    <source>
        <dbReference type="RefSeq" id="XP_065665115.1"/>
    </source>
</evidence>
<accession>A0ABM4CT67</accession>
<gene>
    <name evidence="6" type="primary">LOC101238924</name>
</gene>
<feature type="domain" description="BESS" evidence="4">
    <location>
        <begin position="239"/>
        <end position="278"/>
    </location>
</feature>
<dbReference type="GeneID" id="101238924"/>
<dbReference type="PANTHER" id="PTHR12243">
    <property type="entry name" value="MADF DOMAIN TRANSCRIPTION FACTOR"/>
    <property type="match status" value="1"/>
</dbReference>
<feature type="compositionally biased region" description="Polar residues" evidence="2">
    <location>
        <begin position="168"/>
        <end position="177"/>
    </location>
</feature>
<evidence type="ECO:0000256" key="1">
    <source>
        <dbReference type="PROSITE-ProRule" id="PRU00371"/>
    </source>
</evidence>
<evidence type="ECO:0000256" key="2">
    <source>
        <dbReference type="SAM" id="MobiDB-lite"/>
    </source>
</evidence>
<evidence type="ECO:0000313" key="5">
    <source>
        <dbReference type="Proteomes" id="UP001652625"/>
    </source>
</evidence>
<evidence type="ECO:0000259" key="3">
    <source>
        <dbReference type="PROSITE" id="PS51029"/>
    </source>
</evidence>
<dbReference type="InterPro" id="IPR006578">
    <property type="entry name" value="MADF-dom"/>
</dbReference>
<comment type="subcellular location">
    <subcellularLocation>
        <location evidence="1">Nucleus</location>
    </subcellularLocation>
</comment>
<dbReference type="PROSITE" id="PS51031">
    <property type="entry name" value="BESS"/>
    <property type="match status" value="1"/>
</dbReference>
<keyword evidence="5" id="KW-1185">Reference proteome</keyword>
<reference evidence="6" key="1">
    <citation type="submission" date="2025-08" db="UniProtKB">
        <authorList>
            <consortium name="RefSeq"/>
        </authorList>
    </citation>
    <scope>IDENTIFICATION</scope>
</reference>
<name>A0ABM4CT67_HYDVU</name>
<dbReference type="Proteomes" id="UP001652625">
    <property type="component" value="Chromosome 11"/>
</dbReference>
<dbReference type="SMART" id="SM00595">
    <property type="entry name" value="MADF"/>
    <property type="match status" value="1"/>
</dbReference>
<sequence>MEPQHKNILEFVSTVSDITSEENHNEVKCESSFIKHRSVEQDELLANAVKNFPCLYDNKHVDYKNSEARQNAWNYVAGLINLRCGDDACRLFETLKKRYSRKKVNFKKAHHQSYSENVIKKTQEDFLSYNFMHWLEPYIRFRSIKGTFLPNKVLHADQSEETSDSNNDETNLASRHTSSISYIGKRQTELLKGSTPTKIARNNKTQLFNSPLQASSFPLAYSNTASNDTGACYQGKVINDEDDLFTTMLLTQLRKLNDDQKCIVKHEINNIVYKAMLNNIEHKKNES</sequence>
<protein>
    <submittedName>
        <fullName evidence="6">Uncharacterized protein LOC101238924</fullName>
    </submittedName>
</protein>
<proteinExistence type="predicted"/>
<dbReference type="InterPro" id="IPR039353">
    <property type="entry name" value="TF_Adf1"/>
</dbReference>